<organism evidence="2 3">
    <name type="scientific">Collybia nuda</name>
    <dbReference type="NCBI Taxonomy" id="64659"/>
    <lineage>
        <taxon>Eukaryota</taxon>
        <taxon>Fungi</taxon>
        <taxon>Dikarya</taxon>
        <taxon>Basidiomycota</taxon>
        <taxon>Agaricomycotina</taxon>
        <taxon>Agaricomycetes</taxon>
        <taxon>Agaricomycetidae</taxon>
        <taxon>Agaricales</taxon>
        <taxon>Tricholomatineae</taxon>
        <taxon>Clitocybaceae</taxon>
        <taxon>Collybia</taxon>
    </lineage>
</organism>
<dbReference type="AlphaFoldDB" id="A0A9P6CPB9"/>
<proteinExistence type="predicted"/>
<sequence length="215" mass="22661">MAAPGRALGIADSTLADTANDALRGVNGATLKEDHSNSLDSRAPHVTFVGCSILQENTLSRVAESARILSNSAYQRASTPGATASAPFTTWFGSFDVGRSNVVLGNLRRMGAATFDTWVYNCAVCTSSTPQSSGIWVPAGSSYGQVQVCPGFWRTTDVRTIQEGSMIGALVSFDNIGGAVNRTAAFNRLAAMNLARSNPNAAITNTYSYVFYGLN</sequence>
<protein>
    <recommendedName>
        <fullName evidence="1">Lysine-specific metallo-endopeptidase domain-containing protein</fullName>
    </recommendedName>
</protein>
<dbReference type="InterPro" id="IPR029463">
    <property type="entry name" value="Lys_MEP"/>
</dbReference>
<accession>A0A9P6CPB9</accession>
<dbReference type="SUPFAM" id="SSF55486">
    <property type="entry name" value="Metalloproteases ('zincins'), catalytic domain"/>
    <property type="match status" value="1"/>
</dbReference>
<dbReference type="EMBL" id="MU150236">
    <property type="protein sequence ID" value="KAF9467513.1"/>
    <property type="molecule type" value="Genomic_DNA"/>
</dbReference>
<dbReference type="OrthoDB" id="412874at2759"/>
<dbReference type="GO" id="GO:0004222">
    <property type="term" value="F:metalloendopeptidase activity"/>
    <property type="evidence" value="ECO:0007669"/>
    <property type="project" value="InterPro"/>
</dbReference>
<reference evidence="2" key="1">
    <citation type="submission" date="2020-11" db="EMBL/GenBank/DDBJ databases">
        <authorList>
            <consortium name="DOE Joint Genome Institute"/>
            <person name="Ahrendt S."/>
            <person name="Riley R."/>
            <person name="Andreopoulos W."/>
            <person name="Labutti K."/>
            <person name="Pangilinan J."/>
            <person name="Ruiz-Duenas F.J."/>
            <person name="Barrasa J.M."/>
            <person name="Sanchez-Garcia M."/>
            <person name="Camarero S."/>
            <person name="Miyauchi S."/>
            <person name="Serrano A."/>
            <person name="Linde D."/>
            <person name="Babiker R."/>
            <person name="Drula E."/>
            <person name="Ayuso-Fernandez I."/>
            <person name="Pacheco R."/>
            <person name="Padilla G."/>
            <person name="Ferreira P."/>
            <person name="Barriuso J."/>
            <person name="Kellner H."/>
            <person name="Castanera R."/>
            <person name="Alfaro M."/>
            <person name="Ramirez L."/>
            <person name="Pisabarro A.G."/>
            <person name="Kuo A."/>
            <person name="Tritt A."/>
            <person name="Lipzen A."/>
            <person name="He G."/>
            <person name="Yan M."/>
            <person name="Ng V."/>
            <person name="Cullen D."/>
            <person name="Martin F."/>
            <person name="Rosso M.-N."/>
            <person name="Henrissat B."/>
            <person name="Hibbett D."/>
            <person name="Martinez A.T."/>
            <person name="Grigoriev I.V."/>
        </authorList>
    </citation>
    <scope>NUCLEOTIDE SEQUENCE</scope>
    <source>
        <strain evidence="2">CBS 247.69</strain>
    </source>
</reference>
<evidence type="ECO:0000313" key="2">
    <source>
        <dbReference type="EMBL" id="KAF9467513.1"/>
    </source>
</evidence>
<evidence type="ECO:0000259" key="1">
    <source>
        <dbReference type="Pfam" id="PF14521"/>
    </source>
</evidence>
<dbReference type="Gene3D" id="3.40.390.10">
    <property type="entry name" value="Collagenase (Catalytic Domain)"/>
    <property type="match status" value="1"/>
</dbReference>
<dbReference type="Pfam" id="PF14521">
    <property type="entry name" value="Aspzincin_M35"/>
    <property type="match status" value="1"/>
</dbReference>
<dbReference type="Proteomes" id="UP000807353">
    <property type="component" value="Unassembled WGS sequence"/>
</dbReference>
<comment type="caution">
    <text evidence="2">The sequence shown here is derived from an EMBL/GenBank/DDBJ whole genome shotgun (WGS) entry which is preliminary data.</text>
</comment>
<feature type="domain" description="Lysine-specific metallo-endopeptidase" evidence="1">
    <location>
        <begin position="82"/>
        <end position="212"/>
    </location>
</feature>
<name>A0A9P6CPB9_9AGAR</name>
<dbReference type="InterPro" id="IPR024079">
    <property type="entry name" value="MetalloPept_cat_dom_sf"/>
</dbReference>
<evidence type="ECO:0000313" key="3">
    <source>
        <dbReference type="Proteomes" id="UP000807353"/>
    </source>
</evidence>
<keyword evidence="3" id="KW-1185">Reference proteome</keyword>
<gene>
    <name evidence="2" type="ORF">BDZ94DRAFT_961444</name>
</gene>